<keyword evidence="1" id="KW-0472">Membrane</keyword>
<dbReference type="Proteomes" id="UP001596337">
    <property type="component" value="Unassembled WGS sequence"/>
</dbReference>
<dbReference type="InterPro" id="IPR012171">
    <property type="entry name" value="Fatty_acid_desaturase"/>
</dbReference>
<evidence type="ECO:0000259" key="2">
    <source>
        <dbReference type="Pfam" id="PF00487"/>
    </source>
</evidence>
<feature type="transmembrane region" description="Helical" evidence="1">
    <location>
        <begin position="64"/>
        <end position="85"/>
    </location>
</feature>
<keyword evidence="4" id="KW-1185">Reference proteome</keyword>
<feature type="transmembrane region" description="Helical" evidence="1">
    <location>
        <begin position="166"/>
        <end position="188"/>
    </location>
</feature>
<proteinExistence type="predicted"/>
<accession>A0ABW2C5Z8</accession>
<feature type="transmembrane region" description="Helical" evidence="1">
    <location>
        <begin position="37"/>
        <end position="58"/>
    </location>
</feature>
<evidence type="ECO:0000256" key="1">
    <source>
        <dbReference type="SAM" id="Phobius"/>
    </source>
</evidence>
<dbReference type="PANTHER" id="PTHR19353:SF19">
    <property type="entry name" value="DELTA(5) FATTY ACID DESATURASE C-RELATED"/>
    <property type="match status" value="1"/>
</dbReference>
<evidence type="ECO:0000313" key="3">
    <source>
        <dbReference type="EMBL" id="MFC6869975.1"/>
    </source>
</evidence>
<dbReference type="Pfam" id="PF00487">
    <property type="entry name" value="FA_desaturase"/>
    <property type="match status" value="1"/>
</dbReference>
<name>A0ABW2C5Z8_9PSEU</name>
<dbReference type="PIRSF" id="PIRSF015921">
    <property type="entry name" value="FA_sphinglp_des"/>
    <property type="match status" value="1"/>
</dbReference>
<dbReference type="RefSeq" id="WP_345393931.1">
    <property type="nucleotide sequence ID" value="NZ_BAABLA010000021.1"/>
</dbReference>
<feature type="domain" description="Fatty acid desaturase" evidence="2">
    <location>
        <begin position="64"/>
        <end position="320"/>
    </location>
</feature>
<dbReference type="PANTHER" id="PTHR19353">
    <property type="entry name" value="FATTY ACID DESATURASE 2"/>
    <property type="match status" value="1"/>
</dbReference>
<keyword evidence="1" id="KW-0812">Transmembrane</keyword>
<feature type="transmembrane region" description="Helical" evidence="1">
    <location>
        <begin position="200"/>
        <end position="228"/>
    </location>
</feature>
<dbReference type="EMBL" id="JBHSXX010000001">
    <property type="protein sequence ID" value="MFC6869975.1"/>
    <property type="molecule type" value="Genomic_DNA"/>
</dbReference>
<protein>
    <submittedName>
        <fullName evidence="3">Fatty acid desaturase family protein</fullName>
    </submittedName>
</protein>
<comment type="caution">
    <text evidence="3">The sequence shown here is derived from an EMBL/GenBank/DDBJ whole genome shotgun (WGS) entry which is preliminary data.</text>
</comment>
<dbReference type="InterPro" id="IPR005804">
    <property type="entry name" value="FA_desaturase_dom"/>
</dbReference>
<reference evidence="4" key="1">
    <citation type="journal article" date="2019" name="Int. J. Syst. Evol. Microbiol.">
        <title>The Global Catalogue of Microorganisms (GCM) 10K type strain sequencing project: providing services to taxonomists for standard genome sequencing and annotation.</title>
        <authorList>
            <consortium name="The Broad Institute Genomics Platform"/>
            <consortium name="The Broad Institute Genome Sequencing Center for Infectious Disease"/>
            <person name="Wu L."/>
            <person name="Ma J."/>
        </authorList>
    </citation>
    <scope>NUCLEOTIDE SEQUENCE [LARGE SCALE GENOMIC DNA]</scope>
    <source>
        <strain evidence="4">KCTC 32255</strain>
    </source>
</reference>
<dbReference type="CDD" id="cd03506">
    <property type="entry name" value="Delta6-FADS-like"/>
    <property type="match status" value="1"/>
</dbReference>
<keyword evidence="1" id="KW-1133">Transmembrane helix</keyword>
<sequence>MTPITSSTTTAIPARKPSDFAELSRSIRSAGLLKRRYGYYAVRIGVNLLMLGGAWVAFAFIGNSWWQLFIAAFLAIVFAQLAFIGHDAGHKQIFRSKKLNDVLGYMHGGLVALSYGSWVKQHNQHHANPNHEGSDPDIEIPALAFTNGQAGAKRGVLRWIAKHQAVLFFPLLLLEGLNLRVGGAVAILRGQVRLRALEAALMVVHIAVYTTVLFLVLSPGVAVLFIVVHQGLWGVYMGCSFAPNHKGMPTIADGQKLDFLHKQVLTSRNVRGGRVVDFVLGGLNYQIEHHLFPTMPRPNLRHAQRIVRRFCAEHGISYSQCGLFRSYGHVLRYLHQIGAPLRVRTV</sequence>
<organism evidence="3 4">
    <name type="scientific">Haloechinothrix salitolerans</name>
    <dbReference type="NCBI Taxonomy" id="926830"/>
    <lineage>
        <taxon>Bacteria</taxon>
        <taxon>Bacillati</taxon>
        <taxon>Actinomycetota</taxon>
        <taxon>Actinomycetes</taxon>
        <taxon>Pseudonocardiales</taxon>
        <taxon>Pseudonocardiaceae</taxon>
        <taxon>Haloechinothrix</taxon>
    </lineage>
</organism>
<evidence type="ECO:0000313" key="4">
    <source>
        <dbReference type="Proteomes" id="UP001596337"/>
    </source>
</evidence>
<gene>
    <name evidence="3" type="ORF">ACFQGD_22805</name>
</gene>